<dbReference type="SUPFAM" id="SSF47226">
    <property type="entry name" value="Histidine-containing phosphotransfer domain, HPT domain"/>
    <property type="match status" value="1"/>
</dbReference>
<evidence type="ECO:0000259" key="14">
    <source>
        <dbReference type="PROSITE" id="PS50851"/>
    </source>
</evidence>
<keyword evidence="4" id="KW-0145">Chemotaxis</keyword>
<comment type="caution">
    <text evidence="16">The sequence shown here is derived from an EMBL/GenBank/DDBJ whole genome shotgun (WGS) entry which is preliminary data.</text>
</comment>
<dbReference type="InterPro" id="IPR036890">
    <property type="entry name" value="HATPase_C_sf"/>
</dbReference>
<keyword evidence="10" id="KW-0902">Two-component regulatory system</keyword>
<dbReference type="SMART" id="SM00387">
    <property type="entry name" value="HATPase_c"/>
    <property type="match status" value="1"/>
</dbReference>
<dbReference type="SMART" id="SM00260">
    <property type="entry name" value="CheW"/>
    <property type="match status" value="1"/>
</dbReference>
<sequence>MHEEYLEVFLAEAAEHVERLEAFCLALERGGSEPGLLDEMFRAAHTLKGMSATMGFSKLADLTHRVEDLLGALRDAHVRPEPQHVDALLAAVDRMRARLEAIAASSQDPAESDDDILQALAGALSGSEEVHEVHGASQLPFADLSDWTRRAAAEGKNLYVVQLRLAADVVMPGVRLAMAYQILQTSAAVVAASPPTDQVMAGQVEATEAFAAIVASSGEVEGIRQAILDITDVTYCEVSKVTETPLGAKPEAPRAKEDGTSAQSQMSPKSASATTALPSSAPDVRPDATLRVPVRKVDALMNTLSDLVITKTRLATLGASSGDPALKEEIERLDRLVGEIQDALLGLRMVPVGTIFHRYPRMMRDLERRLGRAFDFVMTGLDTEMDRVVLEEMGEVLVHLLRNAADHGLEPPEVRESQGKSRRGTIRLAAYTAGGHVFLEVSDDGRGIDRDRVLQTAVAKGWISPEDTESMSDESVYALLFRPGFSTALRVSDVSGRGVGLDAVREKVEALGGQIRIESVLGAGTTFIIQLPLTLAILPALLVSVREQVFAVPTANVDDVRRLAQDEIRHVQDRPVVRDDEGIVPVVDLAERLALGSRRDRYPLTAVVCRDGKRRFALIVDQVLDEMEIVNKPLGRFLQHVREFSGATVLGDGRVSLILDVRSIANPA</sequence>
<name>A0ABT6XVH4_ALISE</name>
<dbReference type="CDD" id="cd00731">
    <property type="entry name" value="CheA_reg"/>
    <property type="match status" value="1"/>
</dbReference>
<dbReference type="PRINTS" id="PR00344">
    <property type="entry name" value="BCTRLSENSOR"/>
</dbReference>
<dbReference type="InterPro" id="IPR010808">
    <property type="entry name" value="CheA_P2-bd"/>
</dbReference>
<keyword evidence="6 16" id="KW-0808">Transferase</keyword>
<evidence type="ECO:0000259" key="13">
    <source>
        <dbReference type="PROSITE" id="PS50109"/>
    </source>
</evidence>
<feature type="domain" description="HPt" evidence="15">
    <location>
        <begin position="1"/>
        <end position="102"/>
    </location>
</feature>
<keyword evidence="7" id="KW-0547">Nucleotide-binding</keyword>
<evidence type="ECO:0000256" key="7">
    <source>
        <dbReference type="ARBA" id="ARBA00022741"/>
    </source>
</evidence>
<dbReference type="InterPro" id="IPR037006">
    <property type="entry name" value="CheA-like_homodim_sf"/>
</dbReference>
<evidence type="ECO:0000256" key="10">
    <source>
        <dbReference type="ARBA" id="ARBA00023012"/>
    </source>
</evidence>
<dbReference type="Gene3D" id="1.10.287.560">
    <property type="entry name" value="Histidine kinase CheA-like, homodimeric domain"/>
    <property type="match status" value="1"/>
</dbReference>
<dbReference type="InterPro" id="IPR002545">
    <property type="entry name" value="CheW-lke_dom"/>
</dbReference>
<dbReference type="SMART" id="SM00073">
    <property type="entry name" value="HPT"/>
    <property type="match status" value="1"/>
</dbReference>
<dbReference type="CDD" id="cd00088">
    <property type="entry name" value="HPT"/>
    <property type="match status" value="1"/>
</dbReference>
<dbReference type="CDD" id="cd16916">
    <property type="entry name" value="HATPase_CheA-like"/>
    <property type="match status" value="1"/>
</dbReference>
<comment type="catalytic activity">
    <reaction evidence="1">
        <text>ATP + protein L-histidine = ADP + protein N-phospho-L-histidine.</text>
        <dbReference type="EC" id="2.7.13.3"/>
    </reaction>
</comment>
<dbReference type="SUPFAM" id="SSF55052">
    <property type="entry name" value="CheY-binding domain of CheA"/>
    <property type="match status" value="1"/>
</dbReference>
<evidence type="ECO:0000256" key="1">
    <source>
        <dbReference type="ARBA" id="ARBA00000085"/>
    </source>
</evidence>
<dbReference type="PANTHER" id="PTHR43395">
    <property type="entry name" value="SENSOR HISTIDINE KINASE CHEA"/>
    <property type="match status" value="1"/>
</dbReference>
<proteinExistence type="predicted"/>
<dbReference type="Gene3D" id="2.30.30.40">
    <property type="entry name" value="SH3 Domains"/>
    <property type="match status" value="1"/>
</dbReference>
<evidence type="ECO:0000256" key="3">
    <source>
        <dbReference type="ARBA" id="ARBA00021495"/>
    </source>
</evidence>
<evidence type="ECO:0000256" key="9">
    <source>
        <dbReference type="ARBA" id="ARBA00022840"/>
    </source>
</evidence>
<evidence type="ECO:0000256" key="6">
    <source>
        <dbReference type="ARBA" id="ARBA00022679"/>
    </source>
</evidence>
<dbReference type="SUPFAM" id="SSF47384">
    <property type="entry name" value="Homodimeric domain of signal transducing histidine kinase"/>
    <property type="match status" value="1"/>
</dbReference>
<evidence type="ECO:0000256" key="2">
    <source>
        <dbReference type="ARBA" id="ARBA00012438"/>
    </source>
</evidence>
<evidence type="ECO:0000256" key="8">
    <source>
        <dbReference type="ARBA" id="ARBA00022777"/>
    </source>
</evidence>
<dbReference type="InterPro" id="IPR003594">
    <property type="entry name" value="HATPase_dom"/>
</dbReference>
<dbReference type="InterPro" id="IPR037052">
    <property type="entry name" value="CheA-like_P2_sf"/>
</dbReference>
<dbReference type="InterPro" id="IPR036097">
    <property type="entry name" value="HisK_dim/P_sf"/>
</dbReference>
<accession>A0ABT6XVH4</accession>
<dbReference type="Gene3D" id="3.30.70.1110">
    <property type="entry name" value="Histidine kinase CheA-like, P2 response regulator-binding domain"/>
    <property type="match status" value="1"/>
</dbReference>
<dbReference type="Gene3D" id="3.30.565.10">
    <property type="entry name" value="Histidine kinase-like ATPase, C-terminal domain"/>
    <property type="match status" value="1"/>
</dbReference>
<dbReference type="Gene3D" id="1.20.120.160">
    <property type="entry name" value="HPT domain"/>
    <property type="match status" value="1"/>
</dbReference>
<dbReference type="RefSeq" id="WP_283202671.1">
    <property type="nucleotide sequence ID" value="NZ_JASGCB010000003.1"/>
</dbReference>
<keyword evidence="9" id="KW-0067">ATP-binding</keyword>
<dbReference type="SUPFAM" id="SSF50341">
    <property type="entry name" value="CheW-like"/>
    <property type="match status" value="1"/>
</dbReference>
<feature type="domain" description="Histidine kinase" evidence="13">
    <location>
        <begin position="290"/>
        <end position="535"/>
    </location>
</feature>
<dbReference type="SUPFAM" id="SSF55874">
    <property type="entry name" value="ATPase domain of HSP90 chaperone/DNA topoisomerase II/histidine kinase"/>
    <property type="match status" value="1"/>
</dbReference>
<dbReference type="InterPro" id="IPR004358">
    <property type="entry name" value="Sig_transdc_His_kin-like_C"/>
</dbReference>
<feature type="region of interest" description="Disordered" evidence="12">
    <location>
        <begin position="246"/>
        <end position="288"/>
    </location>
</feature>
<feature type="modified residue" description="Phosphohistidine" evidence="11">
    <location>
        <position position="45"/>
    </location>
</feature>
<evidence type="ECO:0000256" key="4">
    <source>
        <dbReference type="ARBA" id="ARBA00022500"/>
    </source>
</evidence>
<evidence type="ECO:0000256" key="11">
    <source>
        <dbReference type="PROSITE-ProRule" id="PRU00110"/>
    </source>
</evidence>
<feature type="domain" description="CheW-like" evidence="14">
    <location>
        <begin position="537"/>
        <end position="668"/>
    </location>
</feature>
<keyword evidence="17" id="KW-1185">Reference proteome</keyword>
<protein>
    <recommendedName>
        <fullName evidence="3">Chemotaxis protein CheA</fullName>
        <ecNumber evidence="2">2.7.13.3</ecNumber>
    </recommendedName>
</protein>
<keyword evidence="8" id="KW-0418">Kinase</keyword>
<dbReference type="PROSITE" id="PS50109">
    <property type="entry name" value="HIS_KIN"/>
    <property type="match status" value="1"/>
</dbReference>
<evidence type="ECO:0000256" key="5">
    <source>
        <dbReference type="ARBA" id="ARBA00022553"/>
    </source>
</evidence>
<dbReference type="Proteomes" id="UP001529245">
    <property type="component" value="Unassembled WGS sequence"/>
</dbReference>
<dbReference type="InterPro" id="IPR036061">
    <property type="entry name" value="CheW-like_dom_sf"/>
</dbReference>
<dbReference type="InterPro" id="IPR004105">
    <property type="entry name" value="CheA-like_dim"/>
</dbReference>
<dbReference type="InterPro" id="IPR051315">
    <property type="entry name" value="Bact_Chemotaxis_CheA"/>
</dbReference>
<organism evidence="16 17">
    <name type="scientific">Alicyclobacillus sendaiensis PA2</name>
    <dbReference type="NCBI Taxonomy" id="3029425"/>
    <lineage>
        <taxon>Bacteria</taxon>
        <taxon>Bacillati</taxon>
        <taxon>Bacillota</taxon>
        <taxon>Bacilli</taxon>
        <taxon>Bacillales</taxon>
        <taxon>Alicyclobacillaceae</taxon>
        <taxon>Alicyclobacillus</taxon>
    </lineage>
</organism>
<gene>
    <name evidence="16" type="ORF">QID03_02700</name>
</gene>
<dbReference type="PANTHER" id="PTHR43395:SF1">
    <property type="entry name" value="CHEMOTAXIS PROTEIN CHEA"/>
    <property type="match status" value="1"/>
</dbReference>
<dbReference type="PROSITE" id="PS50851">
    <property type="entry name" value="CHEW"/>
    <property type="match status" value="1"/>
</dbReference>
<evidence type="ECO:0000256" key="12">
    <source>
        <dbReference type="SAM" id="MobiDB-lite"/>
    </source>
</evidence>
<evidence type="ECO:0000313" key="16">
    <source>
        <dbReference type="EMBL" id="MDI9259085.1"/>
    </source>
</evidence>
<dbReference type="InterPro" id="IPR005467">
    <property type="entry name" value="His_kinase_dom"/>
</dbReference>
<dbReference type="PROSITE" id="PS50894">
    <property type="entry name" value="HPT"/>
    <property type="match status" value="1"/>
</dbReference>
<dbReference type="EC" id="2.7.13.3" evidence="2"/>
<dbReference type="Pfam" id="PF01584">
    <property type="entry name" value="CheW"/>
    <property type="match status" value="1"/>
</dbReference>
<evidence type="ECO:0000313" key="17">
    <source>
        <dbReference type="Proteomes" id="UP001529245"/>
    </source>
</evidence>
<dbReference type="Pfam" id="PF02895">
    <property type="entry name" value="H-kinase_dim"/>
    <property type="match status" value="1"/>
</dbReference>
<dbReference type="InterPro" id="IPR036641">
    <property type="entry name" value="HPT_dom_sf"/>
</dbReference>
<reference evidence="16 17" key="1">
    <citation type="submission" date="2023-04" db="EMBL/GenBank/DDBJ databases">
        <title>A. sendaiensis sub sp. chiapanensis a novel subspecie with specific adaptation in bacterial cell wall isolated from an active volcano.</title>
        <authorList>
            <person name="Alvarez Gutierrez P.E."/>
            <person name="Ortiz Cortes L.Y."/>
        </authorList>
    </citation>
    <scope>NUCLEOTIDE SEQUENCE [LARGE SCALE GENOMIC DNA]</scope>
    <source>
        <strain evidence="16 17">PA2</strain>
    </source>
</reference>
<dbReference type="Pfam" id="PF07194">
    <property type="entry name" value="P2"/>
    <property type="match status" value="1"/>
</dbReference>
<dbReference type="SMART" id="SM01231">
    <property type="entry name" value="H-kinase_dim"/>
    <property type="match status" value="1"/>
</dbReference>
<evidence type="ECO:0000259" key="15">
    <source>
        <dbReference type="PROSITE" id="PS50894"/>
    </source>
</evidence>
<dbReference type="Pfam" id="PF01627">
    <property type="entry name" value="Hpt"/>
    <property type="match status" value="1"/>
</dbReference>
<feature type="compositionally biased region" description="Low complexity" evidence="12">
    <location>
        <begin position="267"/>
        <end position="282"/>
    </location>
</feature>
<dbReference type="EMBL" id="JASGCB010000003">
    <property type="protein sequence ID" value="MDI9259085.1"/>
    <property type="molecule type" value="Genomic_DNA"/>
</dbReference>
<dbReference type="Pfam" id="PF02518">
    <property type="entry name" value="HATPase_c"/>
    <property type="match status" value="1"/>
</dbReference>
<dbReference type="InterPro" id="IPR035891">
    <property type="entry name" value="CheY-binding_CheA"/>
</dbReference>
<dbReference type="InterPro" id="IPR008207">
    <property type="entry name" value="Sig_transdc_His_kin_Hpt_dom"/>
</dbReference>
<keyword evidence="5 11" id="KW-0597">Phosphoprotein</keyword>
<dbReference type="GO" id="GO:0004673">
    <property type="term" value="F:protein histidine kinase activity"/>
    <property type="evidence" value="ECO:0007669"/>
    <property type="project" value="UniProtKB-EC"/>
</dbReference>